<proteinExistence type="predicted"/>
<dbReference type="GO" id="GO:0007155">
    <property type="term" value="P:cell adhesion"/>
    <property type="evidence" value="ECO:0007669"/>
    <property type="project" value="InterPro"/>
</dbReference>
<evidence type="ECO:0000256" key="1">
    <source>
        <dbReference type="ARBA" id="ARBA00004168"/>
    </source>
</evidence>
<dbReference type="AlphaFoldDB" id="A0A4R7Z901"/>
<evidence type="ECO:0000259" key="9">
    <source>
        <dbReference type="Pfam" id="PF17961"/>
    </source>
</evidence>
<protein>
    <submittedName>
        <fullName evidence="10">Collagen binding protein</fullName>
    </submittedName>
</protein>
<dbReference type="SUPFAM" id="SSF49401">
    <property type="entry name" value="Bacterial adhesins"/>
    <property type="match status" value="2"/>
</dbReference>
<keyword evidence="4" id="KW-0732">Signal</keyword>
<keyword evidence="2" id="KW-0134">Cell wall</keyword>
<dbReference type="InterPro" id="IPR041171">
    <property type="entry name" value="SDR_Ig"/>
</dbReference>
<keyword evidence="6" id="KW-0812">Transmembrane</keyword>
<dbReference type="InterPro" id="IPR008456">
    <property type="entry name" value="Collagen-bd_dom"/>
</dbReference>
<keyword evidence="5" id="KW-0572">Peptidoglycan-anchor</keyword>
<dbReference type="RefSeq" id="WP_134170985.1">
    <property type="nucleotide sequence ID" value="NZ_SODD01000046.1"/>
</dbReference>
<evidence type="ECO:0000259" key="8">
    <source>
        <dbReference type="Pfam" id="PF05738"/>
    </source>
</evidence>
<name>A0A4R7Z901_9FIRM</name>
<dbReference type="InterPro" id="IPR008966">
    <property type="entry name" value="Adhesion_dom_sf"/>
</dbReference>
<comment type="caution">
    <text evidence="10">The sequence shown here is derived from an EMBL/GenBank/DDBJ whole genome shotgun (WGS) entry which is preliminary data.</text>
</comment>
<feature type="domain" description="Collagen binding" evidence="7">
    <location>
        <begin position="183"/>
        <end position="282"/>
    </location>
</feature>
<dbReference type="InterPro" id="IPR008454">
    <property type="entry name" value="Collagen-bd_Cna-like_B-typ_dom"/>
</dbReference>
<dbReference type="Pfam" id="PF05738">
    <property type="entry name" value="Cna_B"/>
    <property type="match status" value="3"/>
</dbReference>
<keyword evidence="3" id="KW-0964">Secreted</keyword>
<feature type="domain" description="CNA-B" evidence="8">
    <location>
        <begin position="369"/>
        <end position="461"/>
    </location>
</feature>
<keyword evidence="10" id="KW-0176">Collagen</keyword>
<dbReference type="SUPFAM" id="SSF49478">
    <property type="entry name" value="Cna protein B-type domain"/>
    <property type="match status" value="3"/>
</dbReference>
<dbReference type="Pfam" id="PF17961">
    <property type="entry name" value="Big_8"/>
    <property type="match status" value="1"/>
</dbReference>
<dbReference type="EMBL" id="SODD01000046">
    <property type="protein sequence ID" value="TDW13172.1"/>
    <property type="molecule type" value="Genomic_DNA"/>
</dbReference>
<feature type="domain" description="SDR-like Ig" evidence="9">
    <location>
        <begin position="57"/>
        <end position="154"/>
    </location>
</feature>
<accession>A0A4R7Z901</accession>
<evidence type="ECO:0000256" key="6">
    <source>
        <dbReference type="SAM" id="Phobius"/>
    </source>
</evidence>
<dbReference type="CDD" id="cd00222">
    <property type="entry name" value="CollagenBindB"/>
    <property type="match status" value="3"/>
</dbReference>
<keyword evidence="6" id="KW-0472">Membrane</keyword>
<dbReference type="OrthoDB" id="1642857at2"/>
<organism evidence="10 11">
    <name type="scientific">Breznakia blatticola</name>
    <dbReference type="NCBI Taxonomy" id="1754012"/>
    <lineage>
        <taxon>Bacteria</taxon>
        <taxon>Bacillati</taxon>
        <taxon>Bacillota</taxon>
        <taxon>Erysipelotrichia</taxon>
        <taxon>Erysipelotrichales</taxon>
        <taxon>Erysipelotrichaceae</taxon>
        <taxon>Breznakia</taxon>
    </lineage>
</organism>
<comment type="subcellular location">
    <subcellularLocation>
        <location evidence="1">Secreted</location>
        <location evidence="1">Cell wall</location>
        <topology evidence="1">Peptidoglycan-anchor</topology>
    </subcellularLocation>
</comment>
<sequence length="750" mass="84252">MRKISKIVVVFFVLAGMFSYTGKILATEAQGSISQNDFIVSGKVTTYTGEDSQYYGYYDSMRVYYEYAFDDTYEVNSGDTVVIQLPSQLSVKNLEFELKEIDAENNETEIVVANASMNASDKSITITFNDYFKNKQNRKGYFFVVASWDRNEVAGAEDLVLQFSDTSSQDVWVGKANYEPRDEKITKWGTANTTTNTIDWTIRVNVAAEDIYNASVIDEIIGKHELVVDDPTKPAITVQVARIDWNDKGASSWKYFGYYTSNTNPERFVLQSDGFTVHLGNLVSGASTALPENGGVFTPNDEATKQEAKADGKSLYIKYSTRILDNKVSQIYLNKATIEGDNYESGTIEAYDQRLVTGGVGSGDASTSVKVHKVWESDDPEITHPETVTVNLYKTLKGGSPVQIGQIDLNAKNQWQYEFTNLPMLEGTTYVTYSVHEASVPNNYTETVIENSFNNFTIVNTYQVPRTSVHVTKKWAGDDDQWVRPSFVEVQLQKSVDGNTSIVDTVKIEKDLNNVWEYQWDDLPAFQGNKEVTYSVNEIHVAENYTASVEEHAKNDYTITNTYKLPLTSISVSKEWENDDLDIRPDEIKVQLIQSTDEHVAIATFDAIVTKQDHWTYTWNDLPLLVNGKSVTYTVVELEVANNYTSKVIKNTETDFTIINTYKKEVVVPEDPMIEQPPVVETPVIKQPEIVTPANPSKKPEKELLINPSVVSSSKVSTGDQSPKAILYAMMIVSGISLCILVAIRRRRKV</sequence>
<evidence type="ECO:0000313" key="11">
    <source>
        <dbReference type="Proteomes" id="UP000294743"/>
    </source>
</evidence>
<evidence type="ECO:0000256" key="5">
    <source>
        <dbReference type="ARBA" id="ARBA00023088"/>
    </source>
</evidence>
<dbReference type="Gene3D" id="2.60.40.1280">
    <property type="match status" value="1"/>
</dbReference>
<dbReference type="InterPro" id="IPR011252">
    <property type="entry name" value="Fibrogen-bd_dom1"/>
</dbReference>
<gene>
    <name evidence="10" type="ORF">EDD63_14613</name>
</gene>
<evidence type="ECO:0000313" key="10">
    <source>
        <dbReference type="EMBL" id="TDW13172.1"/>
    </source>
</evidence>
<evidence type="ECO:0000256" key="2">
    <source>
        <dbReference type="ARBA" id="ARBA00022512"/>
    </source>
</evidence>
<feature type="domain" description="CNA-B" evidence="8">
    <location>
        <begin position="469"/>
        <end position="562"/>
    </location>
</feature>
<keyword evidence="6" id="KW-1133">Transmembrane helix</keyword>
<dbReference type="Pfam" id="PF05737">
    <property type="entry name" value="Collagen_bind"/>
    <property type="match status" value="1"/>
</dbReference>
<feature type="domain" description="CNA-B" evidence="8">
    <location>
        <begin position="570"/>
        <end position="661"/>
    </location>
</feature>
<dbReference type="GO" id="GO:0005518">
    <property type="term" value="F:collagen binding"/>
    <property type="evidence" value="ECO:0007669"/>
    <property type="project" value="InterPro"/>
</dbReference>
<reference evidence="10 11" key="1">
    <citation type="submission" date="2019-03" db="EMBL/GenBank/DDBJ databases">
        <title>Genomic Encyclopedia of Type Strains, Phase IV (KMG-IV): sequencing the most valuable type-strain genomes for metagenomic binning, comparative biology and taxonomic classification.</title>
        <authorList>
            <person name="Goeker M."/>
        </authorList>
    </citation>
    <scope>NUCLEOTIDE SEQUENCE [LARGE SCALE GENOMIC DNA]</scope>
    <source>
        <strain evidence="10 11">DSM 28867</strain>
    </source>
</reference>
<evidence type="ECO:0000256" key="4">
    <source>
        <dbReference type="ARBA" id="ARBA00022729"/>
    </source>
</evidence>
<feature type="transmembrane region" description="Helical" evidence="6">
    <location>
        <begin position="725"/>
        <end position="744"/>
    </location>
</feature>
<dbReference type="Gene3D" id="2.60.40.1140">
    <property type="entry name" value="Collagen-binding surface protein Cna, B-type domain"/>
    <property type="match status" value="3"/>
</dbReference>
<evidence type="ECO:0000259" key="7">
    <source>
        <dbReference type="Pfam" id="PF05737"/>
    </source>
</evidence>
<dbReference type="Proteomes" id="UP000294743">
    <property type="component" value="Unassembled WGS sequence"/>
</dbReference>
<keyword evidence="11" id="KW-1185">Reference proteome</keyword>
<evidence type="ECO:0000256" key="3">
    <source>
        <dbReference type="ARBA" id="ARBA00022525"/>
    </source>
</evidence>